<reference evidence="2" key="2">
    <citation type="submission" date="2015-01" db="EMBL/GenBank/DDBJ databases">
        <title>Evolutionary Origins and Diversification of the Mycorrhizal Mutualists.</title>
        <authorList>
            <consortium name="DOE Joint Genome Institute"/>
            <consortium name="Mycorrhizal Genomics Consortium"/>
            <person name="Kohler A."/>
            <person name="Kuo A."/>
            <person name="Nagy L.G."/>
            <person name="Floudas D."/>
            <person name="Copeland A."/>
            <person name="Barry K.W."/>
            <person name="Cichocki N."/>
            <person name="Veneault-Fourrey C."/>
            <person name="LaButti K."/>
            <person name="Lindquist E.A."/>
            <person name="Lipzen A."/>
            <person name="Lundell T."/>
            <person name="Morin E."/>
            <person name="Murat C."/>
            <person name="Riley R."/>
            <person name="Ohm R."/>
            <person name="Sun H."/>
            <person name="Tunlid A."/>
            <person name="Henrissat B."/>
            <person name="Grigoriev I.V."/>
            <person name="Hibbett D.S."/>
            <person name="Martin F."/>
        </authorList>
    </citation>
    <scope>NUCLEOTIDE SEQUENCE [LARGE SCALE GENOMIC DNA]</scope>
    <source>
        <strain evidence="2">441</strain>
    </source>
</reference>
<evidence type="ECO:0000313" key="2">
    <source>
        <dbReference type="Proteomes" id="UP000054018"/>
    </source>
</evidence>
<proteinExistence type="predicted"/>
<keyword evidence="2" id="KW-1185">Reference proteome</keyword>
<accession>A0A0C9ZG62</accession>
<reference evidence="1 2" key="1">
    <citation type="submission" date="2014-04" db="EMBL/GenBank/DDBJ databases">
        <authorList>
            <consortium name="DOE Joint Genome Institute"/>
            <person name="Kuo A."/>
            <person name="Kohler A."/>
            <person name="Costa M.D."/>
            <person name="Nagy L.G."/>
            <person name="Floudas D."/>
            <person name="Copeland A."/>
            <person name="Barry K.W."/>
            <person name="Cichocki N."/>
            <person name="Veneault-Fourrey C."/>
            <person name="LaButti K."/>
            <person name="Lindquist E.A."/>
            <person name="Lipzen A."/>
            <person name="Lundell T."/>
            <person name="Morin E."/>
            <person name="Murat C."/>
            <person name="Sun H."/>
            <person name="Tunlid A."/>
            <person name="Henrissat B."/>
            <person name="Grigoriev I.V."/>
            <person name="Hibbett D.S."/>
            <person name="Martin F."/>
            <person name="Nordberg H.P."/>
            <person name="Cantor M.N."/>
            <person name="Hua S.X."/>
        </authorList>
    </citation>
    <scope>NUCLEOTIDE SEQUENCE [LARGE SCALE GENOMIC DNA]</scope>
    <source>
        <strain evidence="1 2">441</strain>
    </source>
</reference>
<dbReference type="Proteomes" id="UP000054018">
    <property type="component" value="Unassembled WGS sequence"/>
</dbReference>
<evidence type="ECO:0000313" key="1">
    <source>
        <dbReference type="EMBL" id="KIK21437.1"/>
    </source>
</evidence>
<organism evidence="1 2">
    <name type="scientific">Pisolithus microcarpus 441</name>
    <dbReference type="NCBI Taxonomy" id="765257"/>
    <lineage>
        <taxon>Eukaryota</taxon>
        <taxon>Fungi</taxon>
        <taxon>Dikarya</taxon>
        <taxon>Basidiomycota</taxon>
        <taxon>Agaricomycotina</taxon>
        <taxon>Agaricomycetes</taxon>
        <taxon>Agaricomycetidae</taxon>
        <taxon>Boletales</taxon>
        <taxon>Sclerodermatineae</taxon>
        <taxon>Pisolithaceae</taxon>
        <taxon>Pisolithus</taxon>
    </lineage>
</organism>
<name>A0A0C9ZG62_9AGAM</name>
<gene>
    <name evidence="1" type="ORF">PISMIDRAFT_681438</name>
</gene>
<dbReference type="HOGENOM" id="CLU_3107320_0_0_1"/>
<dbReference type="AlphaFoldDB" id="A0A0C9ZG62"/>
<protein>
    <submittedName>
        <fullName evidence="1">Uncharacterized protein</fullName>
    </submittedName>
</protein>
<sequence>MFNYFSRGDIKLGAINYMYMWSLQNIRHQRGTITLRRVIMSHGVVHSPIGP</sequence>
<dbReference type="EMBL" id="KN833752">
    <property type="protein sequence ID" value="KIK21437.1"/>
    <property type="molecule type" value="Genomic_DNA"/>
</dbReference>